<dbReference type="EMBL" id="CP063164">
    <property type="protein sequence ID" value="QOR61295.1"/>
    <property type="molecule type" value="Genomic_DNA"/>
</dbReference>
<dbReference type="KEGG" id="sinu:IMZ28_07515"/>
<gene>
    <name evidence="1" type="ORF">IMZ28_07515</name>
</gene>
<evidence type="ECO:0000313" key="1">
    <source>
        <dbReference type="EMBL" id="QOR61295.1"/>
    </source>
</evidence>
<protein>
    <submittedName>
        <fullName evidence="1">Uncharacterized protein</fullName>
    </submittedName>
</protein>
<sequence>MGFFGDLANAFNGNARNRYDFIHNKVSNVLQYRDIKKFFYSGTQLDREQKIITFVFLNGLFYILTYQYELGHHYNKDLNDIENKALGLQKLYMKDKLSWSNVYIDMVIKDVQNYTYNNPQHIQGIYNLGIVVAVNLTIDSNIASMINTGGEISEANGYRVLDDFINLLYMKN</sequence>
<evidence type="ECO:0000313" key="2">
    <source>
        <dbReference type="Proteomes" id="UP000595074"/>
    </source>
</evidence>
<organism evidence="1 2">
    <name type="scientific">Sulfurovum indicum</name>
    <dbReference type="NCBI Taxonomy" id="2779528"/>
    <lineage>
        <taxon>Bacteria</taxon>
        <taxon>Pseudomonadati</taxon>
        <taxon>Campylobacterota</taxon>
        <taxon>Epsilonproteobacteria</taxon>
        <taxon>Campylobacterales</taxon>
        <taxon>Sulfurovaceae</taxon>
        <taxon>Sulfurovum</taxon>
    </lineage>
</organism>
<keyword evidence="2" id="KW-1185">Reference proteome</keyword>
<dbReference type="Proteomes" id="UP000595074">
    <property type="component" value="Chromosome"/>
</dbReference>
<dbReference type="AlphaFoldDB" id="A0A7M1S1F1"/>
<accession>A0A7M1S1F1</accession>
<proteinExistence type="predicted"/>
<dbReference type="RefSeq" id="WP_197547968.1">
    <property type="nucleotide sequence ID" value="NZ_CP063164.1"/>
</dbReference>
<name>A0A7M1S1F1_9BACT</name>
<reference evidence="1 2" key="1">
    <citation type="submission" date="2020-10" db="EMBL/GenBank/DDBJ databases">
        <title>The genome of sulfurovum sp.</title>
        <authorList>
            <person name="Xie S."/>
            <person name="Shao Z."/>
            <person name="Jiang L."/>
        </authorList>
    </citation>
    <scope>NUCLEOTIDE SEQUENCE [LARGE SCALE GENOMIC DNA]</scope>
    <source>
        <strain evidence="1 2">ST-419</strain>
    </source>
</reference>